<sequence length="105" mass="12016">MSEWKTIKIDGVSNIEKCRAEFIIWSIGDVPSGKFKVRIVEDQNGRFIGYTNLAILVDGSPNFFSGYGKNIEEALQDTVHHFMDALKERKPSIEKDFEWADPSDF</sequence>
<dbReference type="Proteomes" id="UP000677611">
    <property type="component" value="Unassembled WGS sequence"/>
</dbReference>
<keyword evidence="2" id="KW-1185">Reference proteome</keyword>
<name>A0ABS3P6P1_9BACI</name>
<dbReference type="RefSeq" id="WP_208019500.1">
    <property type="nucleotide sequence ID" value="NZ_JAGDQJ010000052.1"/>
</dbReference>
<gene>
    <name evidence="1" type="ORF">J4P90_25545</name>
</gene>
<evidence type="ECO:0000313" key="1">
    <source>
        <dbReference type="EMBL" id="MBO1628487.1"/>
    </source>
</evidence>
<proteinExistence type="predicted"/>
<organism evidence="1 2">
    <name type="scientific">Bacillus arachidis</name>
    <dbReference type="NCBI Taxonomy" id="2819290"/>
    <lineage>
        <taxon>Bacteria</taxon>
        <taxon>Bacillati</taxon>
        <taxon>Bacillota</taxon>
        <taxon>Bacilli</taxon>
        <taxon>Bacillales</taxon>
        <taxon>Bacillaceae</taxon>
        <taxon>Bacillus</taxon>
    </lineage>
</organism>
<comment type="caution">
    <text evidence="1">The sequence shown here is derived from an EMBL/GenBank/DDBJ whole genome shotgun (WGS) entry which is preliminary data.</text>
</comment>
<accession>A0ABS3P6P1</accession>
<protein>
    <submittedName>
        <fullName evidence="1">Uncharacterized protein</fullName>
    </submittedName>
</protein>
<reference evidence="1 2" key="1">
    <citation type="submission" date="2021-03" db="EMBL/GenBank/DDBJ databases">
        <title>Identification of novel Bacillus strains.</title>
        <authorList>
            <person name="Xiao Z."/>
            <person name="Li Y."/>
            <person name="Shen J."/>
        </authorList>
    </citation>
    <scope>NUCLEOTIDE SEQUENCE [LARGE SCALE GENOMIC DNA]</scope>
    <source>
        <strain evidence="1 2">SY8</strain>
    </source>
</reference>
<evidence type="ECO:0000313" key="2">
    <source>
        <dbReference type="Proteomes" id="UP000677611"/>
    </source>
</evidence>
<dbReference type="EMBL" id="JAGDQJ010000052">
    <property type="protein sequence ID" value="MBO1628487.1"/>
    <property type="molecule type" value="Genomic_DNA"/>
</dbReference>